<protein>
    <submittedName>
        <fullName evidence="3">Anti-sigma regulatory factor</fullName>
    </submittedName>
</protein>
<evidence type="ECO:0000313" key="4">
    <source>
        <dbReference type="Proteomes" id="UP001368500"/>
    </source>
</evidence>
<proteinExistence type="predicted"/>
<dbReference type="InterPro" id="IPR036890">
    <property type="entry name" value="HATPase_C_sf"/>
</dbReference>
<evidence type="ECO:0000313" key="3">
    <source>
        <dbReference type="EMBL" id="MEK8025187.1"/>
    </source>
</evidence>
<gene>
    <name evidence="3" type="ORF">AACH11_04330</name>
</gene>
<name>A0ABU9B842_9BURK</name>
<dbReference type="RefSeq" id="WP_341372965.1">
    <property type="nucleotide sequence ID" value="NZ_JBBUTF010000003.1"/>
</dbReference>
<organism evidence="3 4">
    <name type="scientific">Pseudaquabacterium rugosum</name>
    <dbReference type="NCBI Taxonomy" id="2984194"/>
    <lineage>
        <taxon>Bacteria</taxon>
        <taxon>Pseudomonadati</taxon>
        <taxon>Pseudomonadota</taxon>
        <taxon>Betaproteobacteria</taxon>
        <taxon>Burkholderiales</taxon>
        <taxon>Sphaerotilaceae</taxon>
        <taxon>Pseudaquabacterium</taxon>
    </lineage>
</organism>
<evidence type="ECO:0000259" key="2">
    <source>
        <dbReference type="SMART" id="SM00387"/>
    </source>
</evidence>
<evidence type="ECO:0000256" key="1">
    <source>
        <dbReference type="ARBA" id="ARBA00022527"/>
    </source>
</evidence>
<reference evidence="3 4" key="1">
    <citation type="submission" date="2024-04" db="EMBL/GenBank/DDBJ databases">
        <title>Novel species of the genus Ideonella isolated from streams.</title>
        <authorList>
            <person name="Lu H."/>
        </authorList>
    </citation>
    <scope>NUCLEOTIDE SEQUENCE [LARGE SCALE GENOMIC DNA]</scope>
    <source>
        <strain evidence="3 4">BYS139W</strain>
    </source>
</reference>
<dbReference type="PANTHER" id="PTHR35526:SF3">
    <property type="entry name" value="ANTI-SIGMA-F FACTOR RSBW"/>
    <property type="match status" value="1"/>
</dbReference>
<dbReference type="InterPro" id="IPR050267">
    <property type="entry name" value="Anti-sigma-factor_SerPK"/>
</dbReference>
<dbReference type="PANTHER" id="PTHR35526">
    <property type="entry name" value="ANTI-SIGMA-F FACTOR RSBW-RELATED"/>
    <property type="match status" value="1"/>
</dbReference>
<keyword evidence="1" id="KW-0808">Transferase</keyword>
<accession>A0ABU9B842</accession>
<dbReference type="EMBL" id="JBBUTF010000003">
    <property type="protein sequence ID" value="MEK8025187.1"/>
    <property type="molecule type" value="Genomic_DNA"/>
</dbReference>
<feature type="domain" description="Histidine kinase/HSP90-like ATPase" evidence="2">
    <location>
        <begin position="34"/>
        <end position="133"/>
    </location>
</feature>
<dbReference type="CDD" id="cd16934">
    <property type="entry name" value="HATPase_RsbT-like"/>
    <property type="match status" value="1"/>
</dbReference>
<comment type="caution">
    <text evidence="3">The sequence shown here is derived from an EMBL/GenBank/DDBJ whole genome shotgun (WGS) entry which is preliminary data.</text>
</comment>
<keyword evidence="1" id="KW-0723">Serine/threonine-protein kinase</keyword>
<dbReference type="Gene3D" id="3.30.565.10">
    <property type="entry name" value="Histidine kinase-like ATPase, C-terminal domain"/>
    <property type="match status" value="1"/>
</dbReference>
<sequence length="136" mass="14633">MTNSHRVELHGSPDLLRARTLARQLASAAGLGVMDQTRFATAVSELCRNALTHAHDGVCTLDERSDAGLIVLQVTVEDRGPGIADVARALEDGYSSSGSLGVGLPGTRRLMDHFELHSDTGGTHVCAQMRRRRRMA</sequence>
<dbReference type="Proteomes" id="UP001368500">
    <property type="component" value="Unassembled WGS sequence"/>
</dbReference>
<dbReference type="InterPro" id="IPR003594">
    <property type="entry name" value="HATPase_dom"/>
</dbReference>
<dbReference type="SMART" id="SM00387">
    <property type="entry name" value="HATPase_c"/>
    <property type="match status" value="1"/>
</dbReference>
<keyword evidence="4" id="KW-1185">Reference proteome</keyword>
<dbReference type="Pfam" id="PF13581">
    <property type="entry name" value="HATPase_c_2"/>
    <property type="match status" value="1"/>
</dbReference>
<dbReference type="SUPFAM" id="SSF55874">
    <property type="entry name" value="ATPase domain of HSP90 chaperone/DNA topoisomerase II/histidine kinase"/>
    <property type="match status" value="1"/>
</dbReference>
<keyword evidence="1" id="KW-0418">Kinase</keyword>